<evidence type="ECO:0000256" key="5">
    <source>
        <dbReference type="ARBA" id="ARBA00023186"/>
    </source>
</evidence>
<accession>A0A1H6TJE4</accession>
<keyword evidence="4 6" id="KW-1005">Bacterial flagellum biogenesis</keyword>
<dbReference type="AlphaFoldDB" id="A0A1H6TJE4"/>
<comment type="similarity">
    <text evidence="2 6">Belongs to the FliS family.</text>
</comment>
<keyword evidence="3 6" id="KW-0963">Cytoplasm</keyword>
<dbReference type="PIRSF" id="PIRSF039090">
    <property type="entry name" value="Flis"/>
    <property type="match status" value="1"/>
</dbReference>
<dbReference type="EMBL" id="FNYH01000010">
    <property type="protein sequence ID" value="SEI78304.1"/>
    <property type="molecule type" value="Genomic_DNA"/>
</dbReference>
<keyword evidence="7" id="KW-0282">Flagellum</keyword>
<dbReference type="GO" id="GO:0071973">
    <property type="term" value="P:bacterial-type flagellum-dependent cell motility"/>
    <property type="evidence" value="ECO:0007669"/>
    <property type="project" value="TreeGrafter"/>
</dbReference>
<protein>
    <recommendedName>
        <fullName evidence="6">Flagellar secretion chaperone FliS</fullName>
    </recommendedName>
</protein>
<dbReference type="Gene3D" id="1.20.120.340">
    <property type="entry name" value="Flagellar protein FliS"/>
    <property type="match status" value="1"/>
</dbReference>
<comment type="subcellular location">
    <subcellularLocation>
        <location evidence="1 6">Cytoplasm</location>
        <location evidence="1 6">Cytosol</location>
    </subcellularLocation>
</comment>
<keyword evidence="5" id="KW-0143">Chaperone</keyword>
<dbReference type="Proteomes" id="UP000242999">
    <property type="component" value="Unassembled WGS sequence"/>
</dbReference>
<evidence type="ECO:0000256" key="2">
    <source>
        <dbReference type="ARBA" id="ARBA00008787"/>
    </source>
</evidence>
<dbReference type="Pfam" id="PF02561">
    <property type="entry name" value="FliS"/>
    <property type="match status" value="1"/>
</dbReference>
<keyword evidence="7" id="KW-0969">Cilium</keyword>
<evidence type="ECO:0000256" key="3">
    <source>
        <dbReference type="ARBA" id="ARBA00022490"/>
    </source>
</evidence>
<keyword evidence="8" id="KW-1185">Reference proteome</keyword>
<keyword evidence="7" id="KW-0966">Cell projection</keyword>
<evidence type="ECO:0000256" key="1">
    <source>
        <dbReference type="ARBA" id="ARBA00004514"/>
    </source>
</evidence>
<dbReference type="STRING" id="64971.SAMN05421831_11032"/>
<sequence length="147" mass="16146">MIIIKKEQANQAVNPNQGTRQVARQYSDLNLQTEVENASPHRLIQMLFEGALRRIAEAKGAMQRQDIATKGTAINKAVGIIGGLQEALNPEAAPNAKELADNLNNLYDYAVRRLTEAHVQNSVEMLDEVAQLLSTVKSGWDEIAPQA</sequence>
<dbReference type="InterPro" id="IPR036584">
    <property type="entry name" value="FliS_sf"/>
</dbReference>
<dbReference type="InterPro" id="IPR003713">
    <property type="entry name" value="FliS"/>
</dbReference>
<dbReference type="CDD" id="cd16098">
    <property type="entry name" value="FliS"/>
    <property type="match status" value="1"/>
</dbReference>
<reference evidence="8" key="1">
    <citation type="submission" date="2016-10" db="EMBL/GenBank/DDBJ databases">
        <authorList>
            <person name="Varghese N."/>
            <person name="Submissions S."/>
        </authorList>
    </citation>
    <scope>NUCLEOTIDE SEQUENCE [LARGE SCALE GENOMIC DNA]</scope>
    <source>
        <strain evidence="8">DSM 7165</strain>
    </source>
</reference>
<dbReference type="OrthoDB" id="9792010at2"/>
<evidence type="ECO:0000313" key="7">
    <source>
        <dbReference type="EMBL" id="SEI78304.1"/>
    </source>
</evidence>
<dbReference type="RefSeq" id="WP_093310993.1">
    <property type="nucleotide sequence ID" value="NZ_FNYH01000010.1"/>
</dbReference>
<name>A0A1H6TJE4_9GAMM</name>
<dbReference type="PANTHER" id="PTHR34773">
    <property type="entry name" value="FLAGELLAR SECRETION CHAPERONE FLIS"/>
    <property type="match status" value="1"/>
</dbReference>
<dbReference type="GO" id="GO:0044780">
    <property type="term" value="P:bacterial-type flagellum assembly"/>
    <property type="evidence" value="ECO:0007669"/>
    <property type="project" value="InterPro"/>
</dbReference>
<evidence type="ECO:0000256" key="4">
    <source>
        <dbReference type="ARBA" id="ARBA00022795"/>
    </source>
</evidence>
<evidence type="ECO:0000256" key="6">
    <source>
        <dbReference type="PIRNR" id="PIRNR039090"/>
    </source>
</evidence>
<dbReference type="GO" id="GO:0005829">
    <property type="term" value="C:cytosol"/>
    <property type="evidence" value="ECO:0007669"/>
    <property type="project" value="UniProtKB-SubCell"/>
</dbReference>
<dbReference type="PANTHER" id="PTHR34773:SF1">
    <property type="entry name" value="FLAGELLAR SECRETION CHAPERONE FLIS"/>
    <property type="match status" value="1"/>
</dbReference>
<dbReference type="NCBIfam" id="TIGR00208">
    <property type="entry name" value="fliS"/>
    <property type="match status" value="1"/>
</dbReference>
<evidence type="ECO:0000313" key="8">
    <source>
        <dbReference type="Proteomes" id="UP000242999"/>
    </source>
</evidence>
<organism evidence="7 8">
    <name type="scientific">Allopseudospirillum japonicum</name>
    <dbReference type="NCBI Taxonomy" id="64971"/>
    <lineage>
        <taxon>Bacteria</taxon>
        <taxon>Pseudomonadati</taxon>
        <taxon>Pseudomonadota</taxon>
        <taxon>Gammaproteobacteria</taxon>
        <taxon>Oceanospirillales</taxon>
        <taxon>Oceanospirillaceae</taxon>
        <taxon>Allopseudospirillum</taxon>
    </lineage>
</organism>
<proteinExistence type="inferred from homology"/>
<gene>
    <name evidence="7" type="ORF">SAMN05421831_11032</name>
</gene>
<dbReference type="SUPFAM" id="SSF101116">
    <property type="entry name" value="Flagellar export chaperone FliS"/>
    <property type="match status" value="1"/>
</dbReference>